<dbReference type="Proteomes" id="UP000638043">
    <property type="component" value="Unassembled WGS sequence"/>
</dbReference>
<feature type="transmembrane region" description="Helical" evidence="1">
    <location>
        <begin position="323"/>
        <end position="343"/>
    </location>
</feature>
<gene>
    <name evidence="2" type="ORF">GCM10010910_00350</name>
</gene>
<comment type="caution">
    <text evidence="2">The sequence shown here is derived from an EMBL/GenBank/DDBJ whole genome shotgun (WGS) entry which is preliminary data.</text>
</comment>
<evidence type="ECO:0000313" key="3">
    <source>
        <dbReference type="Proteomes" id="UP000638043"/>
    </source>
</evidence>
<feature type="transmembrane region" description="Helical" evidence="1">
    <location>
        <begin position="194"/>
        <end position="214"/>
    </location>
</feature>
<feature type="transmembrane region" description="Helical" evidence="1">
    <location>
        <begin position="99"/>
        <end position="121"/>
    </location>
</feature>
<feature type="transmembrane region" description="Helical" evidence="1">
    <location>
        <begin position="161"/>
        <end position="182"/>
    </location>
</feature>
<evidence type="ECO:0000256" key="1">
    <source>
        <dbReference type="SAM" id="Phobius"/>
    </source>
</evidence>
<name>A0ABQ2MUG6_9MICO</name>
<feature type="transmembrane region" description="Helical" evidence="1">
    <location>
        <begin position="127"/>
        <end position="149"/>
    </location>
</feature>
<protein>
    <submittedName>
        <fullName evidence="2">Uncharacterized protein</fullName>
    </submittedName>
</protein>
<dbReference type="RefSeq" id="WP_188699321.1">
    <property type="nucleotide sequence ID" value="NZ_BMMQ01000001.1"/>
</dbReference>
<accession>A0ABQ2MUG6</accession>
<proteinExistence type="predicted"/>
<sequence length="351" mass="36955">MSDTPVSAAIEAVRAARGEEADAKWAEAVSFDLVMNDVRESFIAKALGEAADQIARADEPAHDLFGDASSWASARRAEWIEEGDDWTDVDEPASFKGTLFTVLFAAAGISLLFAVQTAIAASWSEDISLAGAIFPTLLGGAAVGTYALFTALRERRSQVAAVAGTTALLIAVAGTLATVAWLANDLSLGLANGWWYLATTVTLAALAFAALQFIPAPRGGTNRTPRAPLDDDTWLRELGAALRTRGDITDHRANEIVTEAREHATDSGTTLGDEFGTPRAYAARFAKNAVVPARRRALFSATPAAVVLGILAIDLFGGGGFSYWTLAWFAVIALNAAVALAAWRSAVRGRA</sequence>
<feature type="transmembrane region" description="Helical" evidence="1">
    <location>
        <begin position="297"/>
        <end position="317"/>
    </location>
</feature>
<keyword evidence="1" id="KW-0472">Membrane</keyword>
<organism evidence="2 3">
    <name type="scientific">Microbacterium nanhaiense</name>
    <dbReference type="NCBI Taxonomy" id="1301026"/>
    <lineage>
        <taxon>Bacteria</taxon>
        <taxon>Bacillati</taxon>
        <taxon>Actinomycetota</taxon>
        <taxon>Actinomycetes</taxon>
        <taxon>Micrococcales</taxon>
        <taxon>Microbacteriaceae</taxon>
        <taxon>Microbacterium</taxon>
    </lineage>
</organism>
<evidence type="ECO:0000313" key="2">
    <source>
        <dbReference type="EMBL" id="GGO58837.1"/>
    </source>
</evidence>
<keyword evidence="3" id="KW-1185">Reference proteome</keyword>
<reference evidence="3" key="1">
    <citation type="journal article" date="2019" name="Int. J. Syst. Evol. Microbiol.">
        <title>The Global Catalogue of Microorganisms (GCM) 10K type strain sequencing project: providing services to taxonomists for standard genome sequencing and annotation.</title>
        <authorList>
            <consortium name="The Broad Institute Genomics Platform"/>
            <consortium name="The Broad Institute Genome Sequencing Center for Infectious Disease"/>
            <person name="Wu L."/>
            <person name="Ma J."/>
        </authorList>
    </citation>
    <scope>NUCLEOTIDE SEQUENCE [LARGE SCALE GENOMIC DNA]</scope>
    <source>
        <strain evidence="3">CGMCC 4.7181</strain>
    </source>
</reference>
<keyword evidence="1" id="KW-1133">Transmembrane helix</keyword>
<keyword evidence="1" id="KW-0812">Transmembrane</keyword>
<dbReference type="EMBL" id="BMMQ01000001">
    <property type="protein sequence ID" value="GGO58837.1"/>
    <property type="molecule type" value="Genomic_DNA"/>
</dbReference>